<organism evidence="2">
    <name type="scientific">viral metagenome</name>
    <dbReference type="NCBI Taxonomy" id="1070528"/>
    <lineage>
        <taxon>unclassified sequences</taxon>
        <taxon>metagenomes</taxon>
        <taxon>organismal metagenomes</taxon>
    </lineage>
</organism>
<evidence type="ECO:0000256" key="1">
    <source>
        <dbReference type="SAM" id="MobiDB-lite"/>
    </source>
</evidence>
<dbReference type="AlphaFoldDB" id="A0A6C0IQD9"/>
<dbReference type="EMBL" id="MN740229">
    <property type="protein sequence ID" value="QHT94715.1"/>
    <property type="molecule type" value="Genomic_DNA"/>
</dbReference>
<feature type="compositionally biased region" description="Basic residues" evidence="1">
    <location>
        <begin position="77"/>
        <end position="103"/>
    </location>
</feature>
<name>A0A6C0IQD9_9ZZZZ</name>
<accession>A0A6C0IQD9</accession>
<proteinExistence type="predicted"/>
<protein>
    <submittedName>
        <fullName evidence="2">Uncharacterized protein</fullName>
    </submittedName>
</protein>
<feature type="region of interest" description="Disordered" evidence="1">
    <location>
        <begin position="61"/>
        <end position="103"/>
    </location>
</feature>
<evidence type="ECO:0000313" key="2">
    <source>
        <dbReference type="EMBL" id="QHT94715.1"/>
    </source>
</evidence>
<reference evidence="2" key="1">
    <citation type="journal article" date="2020" name="Nature">
        <title>Giant virus diversity and host interactions through global metagenomics.</title>
        <authorList>
            <person name="Schulz F."/>
            <person name="Roux S."/>
            <person name="Paez-Espino D."/>
            <person name="Jungbluth S."/>
            <person name="Walsh D.A."/>
            <person name="Denef V.J."/>
            <person name="McMahon K.D."/>
            <person name="Konstantinidis K.T."/>
            <person name="Eloe-Fadrosh E.A."/>
            <person name="Kyrpides N.C."/>
            <person name="Woyke T."/>
        </authorList>
    </citation>
    <scope>NUCLEOTIDE SEQUENCE</scope>
    <source>
        <strain evidence="2">GVMAG-M-3300024261-26</strain>
    </source>
</reference>
<sequence>MIYIDVSYMKYQKGGSDDAEIANANANANANTTITSEAVNTGLEDKQPTWWKNITSYFSASKDETPDESNATITTGGKRKKKTGRNKPKKNNKKYTRRPRSKK</sequence>